<dbReference type="PANTHER" id="PTHR36766:SF30">
    <property type="entry name" value="TIR-NBS TYPE DISEASE RESISTANCE PROTEIN-RELATED"/>
    <property type="match status" value="1"/>
</dbReference>
<dbReference type="Pfam" id="PF00931">
    <property type="entry name" value="NB-ARC"/>
    <property type="match status" value="1"/>
</dbReference>
<dbReference type="InterPro" id="IPR027417">
    <property type="entry name" value="P-loop_NTPase"/>
</dbReference>
<dbReference type="SUPFAM" id="SSF52540">
    <property type="entry name" value="P-loop containing nucleoside triphosphate hydrolases"/>
    <property type="match status" value="1"/>
</dbReference>
<dbReference type="Proteomes" id="UP000011115">
    <property type="component" value="Unassembled WGS sequence"/>
</dbReference>
<reference evidence="5" key="1">
    <citation type="journal article" date="2011" name="Nature">
        <title>Genome sequence and analysis of the tuber crop potato.</title>
        <authorList>
            <consortium name="The Potato Genome Sequencing Consortium"/>
        </authorList>
    </citation>
    <scope>NUCLEOTIDE SEQUENCE [LARGE SCALE GENOMIC DNA]</scope>
    <source>
        <strain evidence="5">cv. DM1-3 516 R44</strain>
    </source>
</reference>
<evidence type="ECO:0000256" key="2">
    <source>
        <dbReference type="ARBA" id="ARBA00022821"/>
    </source>
</evidence>
<accession>M1CM53</accession>
<sequence>MIIVTTRKESVASMMDDEKISMDILSSEVSWSLFRRHAFETIDPKKHPELEVVGKEIATKCNGLPLVLKHVTLQIRS</sequence>
<dbReference type="PANTHER" id="PTHR36766">
    <property type="entry name" value="PLANT BROAD-SPECTRUM MILDEW RESISTANCE PROTEIN RPW8"/>
    <property type="match status" value="1"/>
</dbReference>
<feature type="domain" description="NB-ARC" evidence="3">
    <location>
        <begin position="2"/>
        <end position="40"/>
    </location>
</feature>
<dbReference type="HOGENOM" id="CLU_2642852_0_0_1"/>
<protein>
    <submittedName>
        <fullName evidence="4">Disease resistance protein R3a</fullName>
    </submittedName>
</protein>
<dbReference type="Gene3D" id="1.10.8.430">
    <property type="entry name" value="Helical domain of apoptotic protease-activating factors"/>
    <property type="match status" value="1"/>
</dbReference>
<keyword evidence="2" id="KW-0611">Plant defense</keyword>
<keyword evidence="5" id="KW-1185">Reference proteome</keyword>
<dbReference type="InterPro" id="IPR042197">
    <property type="entry name" value="Apaf_helical"/>
</dbReference>
<dbReference type="Gramene" id="PGSC0003DMT400070421">
    <property type="protein sequence ID" value="PGSC0003DMT400070421"/>
    <property type="gene ID" value="PGSC0003DMG400027377"/>
</dbReference>
<organism evidence="4 5">
    <name type="scientific">Solanum tuberosum</name>
    <name type="common">Potato</name>
    <dbReference type="NCBI Taxonomy" id="4113"/>
    <lineage>
        <taxon>Eukaryota</taxon>
        <taxon>Viridiplantae</taxon>
        <taxon>Streptophyta</taxon>
        <taxon>Embryophyta</taxon>
        <taxon>Tracheophyta</taxon>
        <taxon>Spermatophyta</taxon>
        <taxon>Magnoliopsida</taxon>
        <taxon>eudicotyledons</taxon>
        <taxon>Gunneridae</taxon>
        <taxon>Pentapetalae</taxon>
        <taxon>asterids</taxon>
        <taxon>lamiids</taxon>
        <taxon>Solanales</taxon>
        <taxon>Solanaceae</taxon>
        <taxon>Solanoideae</taxon>
        <taxon>Solaneae</taxon>
        <taxon>Solanum</taxon>
    </lineage>
</organism>
<evidence type="ECO:0000256" key="1">
    <source>
        <dbReference type="ARBA" id="ARBA00022614"/>
    </source>
</evidence>
<reference evidence="4" key="2">
    <citation type="submission" date="2015-06" db="UniProtKB">
        <authorList>
            <consortium name="EnsemblPlants"/>
        </authorList>
    </citation>
    <scope>IDENTIFICATION</scope>
    <source>
        <strain evidence="4">DM1-3 516 R44</strain>
    </source>
</reference>
<name>M1CM53_SOLTU</name>
<evidence type="ECO:0000313" key="4">
    <source>
        <dbReference type="EnsemblPlants" id="PGSC0003DMT400070421"/>
    </source>
</evidence>
<dbReference type="AlphaFoldDB" id="M1CM53"/>
<proteinExistence type="predicted"/>
<dbReference type="GO" id="GO:0043531">
    <property type="term" value="F:ADP binding"/>
    <property type="evidence" value="ECO:0007669"/>
    <property type="project" value="InterPro"/>
</dbReference>
<dbReference type="ExpressionAtlas" id="M1CM53">
    <property type="expression patterns" value="baseline"/>
</dbReference>
<dbReference type="InterPro" id="IPR002182">
    <property type="entry name" value="NB-ARC"/>
</dbReference>
<dbReference type="EnsemblPlants" id="PGSC0003DMT400070421">
    <property type="protein sequence ID" value="PGSC0003DMT400070421"/>
    <property type="gene ID" value="PGSC0003DMG400027377"/>
</dbReference>
<keyword evidence="1" id="KW-0433">Leucine-rich repeat</keyword>
<evidence type="ECO:0000259" key="3">
    <source>
        <dbReference type="Pfam" id="PF00931"/>
    </source>
</evidence>
<dbReference type="GO" id="GO:0006952">
    <property type="term" value="P:defense response"/>
    <property type="evidence" value="ECO:0007669"/>
    <property type="project" value="UniProtKB-KW"/>
</dbReference>
<evidence type="ECO:0000313" key="5">
    <source>
        <dbReference type="Proteomes" id="UP000011115"/>
    </source>
</evidence>